<evidence type="ECO:0000313" key="3">
    <source>
        <dbReference type="Proteomes" id="UP001238163"/>
    </source>
</evidence>
<dbReference type="EMBL" id="JAUSVL010000001">
    <property type="protein sequence ID" value="MDQ0290517.1"/>
    <property type="molecule type" value="Genomic_DNA"/>
</dbReference>
<dbReference type="RefSeq" id="WP_307262098.1">
    <property type="nucleotide sequence ID" value="NZ_JAUSVL010000001.1"/>
</dbReference>
<dbReference type="AlphaFoldDB" id="A0AAE4AQK7"/>
<keyword evidence="3" id="KW-1185">Reference proteome</keyword>
<proteinExistence type="predicted"/>
<dbReference type="Proteomes" id="UP001238163">
    <property type="component" value="Unassembled WGS sequence"/>
</dbReference>
<gene>
    <name evidence="2" type="ORF">J3R75_002624</name>
</gene>
<feature type="chain" id="PRO_5042158203" evidence="1">
    <location>
        <begin position="22"/>
        <end position="351"/>
    </location>
</feature>
<reference evidence="2" key="1">
    <citation type="submission" date="2023-07" db="EMBL/GenBank/DDBJ databases">
        <title>Genomic Encyclopedia of Type Strains, Phase IV (KMG-IV): sequencing the most valuable type-strain genomes for metagenomic binning, comparative biology and taxonomic classification.</title>
        <authorList>
            <person name="Goeker M."/>
        </authorList>
    </citation>
    <scope>NUCLEOTIDE SEQUENCE</scope>
    <source>
        <strain evidence="2">DSM 24202</strain>
    </source>
</reference>
<dbReference type="PROSITE" id="PS51257">
    <property type="entry name" value="PROKAR_LIPOPROTEIN"/>
    <property type="match status" value="1"/>
</dbReference>
<evidence type="ECO:0000256" key="1">
    <source>
        <dbReference type="SAM" id="SignalP"/>
    </source>
</evidence>
<protein>
    <submittedName>
        <fullName evidence="2">Uncharacterized protein</fullName>
    </submittedName>
</protein>
<comment type="caution">
    <text evidence="2">The sequence shown here is derived from an EMBL/GenBank/DDBJ whole genome shotgun (WGS) entry which is preliminary data.</text>
</comment>
<accession>A0AAE4AQK7</accession>
<evidence type="ECO:0000313" key="2">
    <source>
        <dbReference type="EMBL" id="MDQ0290517.1"/>
    </source>
</evidence>
<sequence length="351" mass="38899">MKGCILALLAGLLIATGCTHIGTKSIERDLPGFNEAVAQATDQQLLNNIVRLRFRASPAFMSVVNIAASENLSSGASASFNFTRATPTDVRNRQGSTGAQLGYSQQPTISYRPLQGIEFSQHLTRPIPLETMMTLGISGFDFFDIWELFTERLPVGTPSPSRPLAAAPFPDEMDCKRFAALMMQIGDISDFDYRDPFKARRAPTIIGLDSEEKRSQNALVMAGIVLTRFATQHDAAVIQRFRDHYLADDHTVLIYRSLLGTLYDLSTAVPAHDNNAMQGDAPNPKSCRFLKIHCGTQTNDAYCATRYRGQWYWIDNDDMRSKTTLSLLTILYNAISDTGDGGKPQYTIPLR</sequence>
<name>A0AAE4AQK7_9BACT</name>
<keyword evidence="1" id="KW-0732">Signal</keyword>
<organism evidence="2 3">
    <name type="scientific">Oligosphaera ethanolica</name>
    <dbReference type="NCBI Taxonomy" id="760260"/>
    <lineage>
        <taxon>Bacteria</taxon>
        <taxon>Pseudomonadati</taxon>
        <taxon>Lentisphaerota</taxon>
        <taxon>Oligosphaeria</taxon>
        <taxon>Oligosphaerales</taxon>
        <taxon>Oligosphaeraceae</taxon>
        <taxon>Oligosphaera</taxon>
    </lineage>
</organism>
<feature type="signal peptide" evidence="1">
    <location>
        <begin position="1"/>
        <end position="21"/>
    </location>
</feature>